<name>A0A927HB84_9BACI</name>
<dbReference type="Pfam" id="PF26162">
    <property type="entry name" value="YwzD"/>
    <property type="match status" value="1"/>
</dbReference>
<keyword evidence="2" id="KW-1185">Reference proteome</keyword>
<dbReference type="RefSeq" id="WP_190996686.1">
    <property type="nucleotide sequence ID" value="NZ_JACXSI010000003.1"/>
</dbReference>
<protein>
    <submittedName>
        <fullName evidence="1">Uncharacterized protein</fullName>
    </submittedName>
</protein>
<sequence>MQLKKQEFLEILQYAYSKGNEQNITTQELVNELKNQLQSIIEHNKRGVE</sequence>
<dbReference type="AlphaFoldDB" id="A0A927HB84"/>
<dbReference type="Proteomes" id="UP000602076">
    <property type="component" value="Unassembled WGS sequence"/>
</dbReference>
<proteinExistence type="predicted"/>
<gene>
    <name evidence="1" type="ORF">IEO70_01985</name>
</gene>
<evidence type="ECO:0000313" key="1">
    <source>
        <dbReference type="EMBL" id="MBD3107138.1"/>
    </source>
</evidence>
<reference evidence="1" key="1">
    <citation type="submission" date="2020-09" db="EMBL/GenBank/DDBJ databases">
        <title>Bacillus faecalis sp. nov., a moderately halophilic bacterium isolated from cow faeces.</title>
        <authorList>
            <person name="Jiang L."/>
            <person name="Lee J."/>
        </authorList>
    </citation>
    <scope>NUCLEOTIDE SEQUENCE</scope>
    <source>
        <strain evidence="1">AGMB 02131</strain>
    </source>
</reference>
<evidence type="ECO:0000313" key="2">
    <source>
        <dbReference type="Proteomes" id="UP000602076"/>
    </source>
</evidence>
<comment type="caution">
    <text evidence="1">The sequence shown here is derived from an EMBL/GenBank/DDBJ whole genome shotgun (WGS) entry which is preliminary data.</text>
</comment>
<dbReference type="EMBL" id="JACXSI010000003">
    <property type="protein sequence ID" value="MBD3107138.1"/>
    <property type="molecule type" value="Genomic_DNA"/>
</dbReference>
<organism evidence="1 2">
    <name type="scientific">Peribacillus faecalis</name>
    <dbReference type="NCBI Taxonomy" id="2772559"/>
    <lineage>
        <taxon>Bacteria</taxon>
        <taxon>Bacillati</taxon>
        <taxon>Bacillota</taxon>
        <taxon>Bacilli</taxon>
        <taxon>Bacillales</taxon>
        <taxon>Bacillaceae</taxon>
        <taxon>Peribacillus</taxon>
    </lineage>
</organism>
<dbReference type="InterPro" id="IPR058930">
    <property type="entry name" value="YwzD"/>
</dbReference>
<accession>A0A927HB84</accession>